<evidence type="ECO:0000313" key="9">
    <source>
        <dbReference type="EMBL" id="KHF45561.1"/>
    </source>
</evidence>
<feature type="transmembrane region" description="Helical" evidence="8">
    <location>
        <begin position="87"/>
        <end position="107"/>
    </location>
</feature>
<reference evidence="9 10" key="1">
    <citation type="submission" date="2014-10" db="EMBL/GenBank/DDBJ databases">
        <title>Genome sequence of Micropolyspora internatus JCM3315.</title>
        <authorList>
            <person name="Shin S.-K."/>
            <person name="Yi H."/>
        </authorList>
    </citation>
    <scope>NUCLEOTIDE SEQUENCE [LARGE SCALE GENOMIC DNA]</scope>
    <source>
        <strain evidence="9 10">JCM 3315</strain>
    </source>
</reference>
<keyword evidence="4 8" id="KW-0812">Transmembrane</keyword>
<feature type="transmembrane region" description="Helical" evidence="8">
    <location>
        <begin position="56"/>
        <end position="75"/>
    </location>
</feature>
<evidence type="ECO:0000256" key="8">
    <source>
        <dbReference type="SAM" id="Phobius"/>
    </source>
</evidence>
<organism evidence="9 10">
    <name type="scientific">Saccharomonospora viridis</name>
    <dbReference type="NCBI Taxonomy" id="1852"/>
    <lineage>
        <taxon>Bacteria</taxon>
        <taxon>Bacillati</taxon>
        <taxon>Actinomycetota</taxon>
        <taxon>Actinomycetes</taxon>
        <taxon>Pseudonocardiales</taxon>
        <taxon>Pseudonocardiaceae</taxon>
        <taxon>Saccharomonospora</taxon>
    </lineage>
</organism>
<dbReference type="AlphaFoldDB" id="A0A837DGE6"/>
<feature type="transmembrane region" description="Helical" evidence="8">
    <location>
        <begin position="189"/>
        <end position="210"/>
    </location>
</feature>
<dbReference type="RefSeq" id="WP_037308470.1">
    <property type="nucleotide sequence ID" value="NZ_FOWS01000005.1"/>
</dbReference>
<keyword evidence="5 8" id="KW-1133">Transmembrane helix</keyword>
<dbReference type="InterPro" id="IPR051907">
    <property type="entry name" value="DoxX-like_oxidoreductase"/>
</dbReference>
<dbReference type="GO" id="GO:0005886">
    <property type="term" value="C:plasma membrane"/>
    <property type="evidence" value="ECO:0007669"/>
    <property type="project" value="UniProtKB-SubCell"/>
</dbReference>
<gene>
    <name evidence="9" type="ORF">MINT15_07780</name>
</gene>
<keyword evidence="3" id="KW-1003">Cell membrane</keyword>
<dbReference type="InterPro" id="IPR032808">
    <property type="entry name" value="DoxX"/>
</dbReference>
<keyword evidence="6 8" id="KW-0472">Membrane</keyword>
<evidence type="ECO:0000256" key="3">
    <source>
        <dbReference type="ARBA" id="ARBA00022475"/>
    </source>
</evidence>
<evidence type="ECO:0000256" key="1">
    <source>
        <dbReference type="ARBA" id="ARBA00004651"/>
    </source>
</evidence>
<evidence type="ECO:0000256" key="4">
    <source>
        <dbReference type="ARBA" id="ARBA00022692"/>
    </source>
</evidence>
<proteinExistence type="inferred from homology"/>
<dbReference type="Proteomes" id="UP000030848">
    <property type="component" value="Unassembled WGS sequence"/>
</dbReference>
<sequence length="211" mass="21720">MTVPSDRYANDESDGSTAAFPAGAFDSSGFTAAESVDTHSGPDARPADQWHGSLDFGLFVLRVALGGLMIAHGLQKFGLLDGPGINGFAQVLTSMGFTGPTTLLAWVTALAEVGGGTLLVLGLFTPLGAAAVLGVLSNAVYSKFDSGFFAATGGFEFDLFLALAAFAVLFTGSGRIAIDKNTPWRRRPWPFGLAALVLSAAASAAVILLCR</sequence>
<evidence type="ECO:0000256" key="7">
    <source>
        <dbReference type="SAM" id="MobiDB-lite"/>
    </source>
</evidence>
<evidence type="ECO:0000256" key="2">
    <source>
        <dbReference type="ARBA" id="ARBA00006679"/>
    </source>
</evidence>
<protein>
    <submittedName>
        <fullName evidence="9">Membrane protein</fullName>
    </submittedName>
</protein>
<comment type="similarity">
    <text evidence="2">Belongs to the DoxX family.</text>
</comment>
<name>A0A837DGE6_9PSEU</name>
<comment type="caution">
    <text evidence="9">The sequence shown here is derived from an EMBL/GenBank/DDBJ whole genome shotgun (WGS) entry which is preliminary data.</text>
</comment>
<feature type="region of interest" description="Disordered" evidence="7">
    <location>
        <begin position="1"/>
        <end position="22"/>
    </location>
</feature>
<comment type="subcellular location">
    <subcellularLocation>
        <location evidence="1">Cell membrane</location>
        <topology evidence="1">Multi-pass membrane protein</topology>
    </subcellularLocation>
</comment>
<accession>A0A837DGE6</accession>
<evidence type="ECO:0000256" key="6">
    <source>
        <dbReference type="ARBA" id="ARBA00023136"/>
    </source>
</evidence>
<dbReference type="PANTHER" id="PTHR33452">
    <property type="entry name" value="OXIDOREDUCTASE CATD-RELATED"/>
    <property type="match status" value="1"/>
</dbReference>
<dbReference type="PANTHER" id="PTHR33452:SF1">
    <property type="entry name" value="INNER MEMBRANE PROTEIN YPHA-RELATED"/>
    <property type="match status" value="1"/>
</dbReference>
<dbReference type="EMBL" id="JRZE01000002">
    <property type="protein sequence ID" value="KHF45561.1"/>
    <property type="molecule type" value="Genomic_DNA"/>
</dbReference>
<dbReference type="Pfam" id="PF07681">
    <property type="entry name" value="DoxX"/>
    <property type="match status" value="1"/>
</dbReference>
<dbReference type="OrthoDB" id="346004at2"/>
<feature type="transmembrane region" description="Helical" evidence="8">
    <location>
        <begin position="148"/>
        <end position="169"/>
    </location>
</feature>
<evidence type="ECO:0000313" key="10">
    <source>
        <dbReference type="Proteomes" id="UP000030848"/>
    </source>
</evidence>
<feature type="transmembrane region" description="Helical" evidence="8">
    <location>
        <begin position="113"/>
        <end position="136"/>
    </location>
</feature>
<evidence type="ECO:0000256" key="5">
    <source>
        <dbReference type="ARBA" id="ARBA00022989"/>
    </source>
</evidence>